<reference evidence="3" key="1">
    <citation type="journal article" date="2016" name="Nat. Commun.">
        <title>The Gonium pectorale genome demonstrates co-option of cell cycle regulation during the evolution of multicellularity.</title>
        <authorList>
            <person name="Hanschen E.R."/>
            <person name="Marriage T.N."/>
            <person name="Ferris P.J."/>
            <person name="Hamaji T."/>
            <person name="Toyoda A."/>
            <person name="Fujiyama A."/>
            <person name="Neme R."/>
            <person name="Noguchi H."/>
            <person name="Minakuchi Y."/>
            <person name="Suzuki M."/>
            <person name="Kawai-Toyooka H."/>
            <person name="Smith D.R."/>
            <person name="Sparks H."/>
            <person name="Anderson J."/>
            <person name="Bakaric R."/>
            <person name="Luria V."/>
            <person name="Karger A."/>
            <person name="Kirschner M.W."/>
            <person name="Durand P.M."/>
            <person name="Michod R.E."/>
            <person name="Nozaki H."/>
            <person name="Olson B.J."/>
        </authorList>
    </citation>
    <scope>NUCLEOTIDE SEQUENCE [LARGE SCALE GENOMIC DNA]</scope>
    <source>
        <strain evidence="3">NIES-2863</strain>
    </source>
</reference>
<feature type="region of interest" description="Disordered" evidence="1">
    <location>
        <begin position="343"/>
        <end position="391"/>
    </location>
</feature>
<dbReference type="Pfam" id="PF07173">
    <property type="entry name" value="GRDP-like"/>
    <property type="match status" value="1"/>
</dbReference>
<organism evidence="2 3">
    <name type="scientific">Gonium pectorale</name>
    <name type="common">Green alga</name>
    <dbReference type="NCBI Taxonomy" id="33097"/>
    <lineage>
        <taxon>Eukaryota</taxon>
        <taxon>Viridiplantae</taxon>
        <taxon>Chlorophyta</taxon>
        <taxon>core chlorophytes</taxon>
        <taxon>Chlorophyceae</taxon>
        <taxon>CS clade</taxon>
        <taxon>Chlamydomonadales</taxon>
        <taxon>Volvocaceae</taxon>
        <taxon>Gonium</taxon>
    </lineage>
</organism>
<feature type="compositionally biased region" description="Low complexity" evidence="1">
    <location>
        <begin position="378"/>
        <end position="391"/>
    </location>
</feature>
<feature type="region of interest" description="Disordered" evidence="1">
    <location>
        <begin position="1"/>
        <end position="26"/>
    </location>
</feature>
<comment type="caution">
    <text evidence="2">The sequence shown here is derived from an EMBL/GenBank/DDBJ whole genome shotgun (WGS) entry which is preliminary data.</text>
</comment>
<dbReference type="InterPro" id="IPR009836">
    <property type="entry name" value="GRDP-like"/>
</dbReference>
<dbReference type="EMBL" id="LSYV01000013">
    <property type="protein sequence ID" value="KXZ51533.1"/>
    <property type="molecule type" value="Genomic_DNA"/>
</dbReference>
<evidence type="ECO:0000313" key="2">
    <source>
        <dbReference type="EMBL" id="KXZ51533.1"/>
    </source>
</evidence>
<dbReference type="AlphaFoldDB" id="A0A150GNW6"/>
<sequence length="503" mass="56159">MHRQSPTSYVEHNPRHPDQQEPPHPCRLNAFAFSPEPSLQWCSAAPDSVAPWPPPEPGSEGDLTPACVSRKPQLAVQLAESTSRFAWMLRSWMRPHFLDEDFLQRAEARYERFLRLRAAHPRVALVPAADIALLWHTHLGLSGEYEAACAEWLGPEAGPWEPEYLSLERGRMVVAYGMTAALYERMYDEPYSGPDTAWLPDMEHFPLLSPTNPLAFAAGRAFREFPLPDSETALRAAEMHLALCGGSVARLFPVGGREPPRSGAHALYAAWLTAEACGRFFDDYTCRRCCFTRSWSIRVATVERAAMVLVAIAHLRYLVDSSSHPFLLAITLRKGLWKPELFEEQQQQQRREEEHQQRLQERPSGGMRSMSGMAAHPAAAGRSSRSLGRSESQLSGMFAGSGFRTADPEAFVDHPSMAGLTALLESCAASKAPSMMRGGHKMQKHQTTPPLPRGVAPLWAILGAQGYAERPRKLFEYLWRGAVARGVASVMTYGEEELFYPHR</sequence>
<dbReference type="PANTHER" id="PTHR34365">
    <property type="entry name" value="ENOLASE (DUF1399)"/>
    <property type="match status" value="1"/>
</dbReference>
<accession>A0A150GNW6</accession>
<dbReference type="Proteomes" id="UP000075714">
    <property type="component" value="Unassembled WGS sequence"/>
</dbReference>
<proteinExistence type="predicted"/>
<evidence type="ECO:0000313" key="3">
    <source>
        <dbReference type="Proteomes" id="UP000075714"/>
    </source>
</evidence>
<dbReference type="PANTHER" id="PTHR34365:SF7">
    <property type="entry name" value="GLYCINE-RICH DOMAIN-CONTAINING PROTEIN 1"/>
    <property type="match status" value="1"/>
</dbReference>
<name>A0A150GNW6_GONPE</name>
<evidence type="ECO:0000256" key="1">
    <source>
        <dbReference type="SAM" id="MobiDB-lite"/>
    </source>
</evidence>
<protein>
    <submittedName>
        <fullName evidence="2">Uncharacterized protein</fullName>
    </submittedName>
</protein>
<keyword evidence="3" id="KW-1185">Reference proteome</keyword>
<dbReference type="OrthoDB" id="2684236at2759"/>
<dbReference type="STRING" id="33097.A0A150GNW6"/>
<feature type="compositionally biased region" description="Basic and acidic residues" evidence="1">
    <location>
        <begin position="12"/>
        <end position="21"/>
    </location>
</feature>
<gene>
    <name evidence="2" type="ORF">GPECTOR_12g496</name>
</gene>
<feature type="compositionally biased region" description="Polar residues" evidence="1">
    <location>
        <begin position="1"/>
        <end position="10"/>
    </location>
</feature>
<feature type="compositionally biased region" description="Basic and acidic residues" evidence="1">
    <location>
        <begin position="349"/>
        <end position="361"/>
    </location>
</feature>